<sequence>MDGAGRPLVQRAERQVGADAAAGSPLDDERQGVRVGGAGDGVAEVAQRPVGRDLEGLRRGARGGAAGR</sequence>
<name>A0A7X0BZ14_9ACTN</name>
<comment type="caution">
    <text evidence="2">The sequence shown here is derived from an EMBL/GenBank/DDBJ whole genome shotgun (WGS) entry which is preliminary data.</text>
</comment>
<dbReference type="RefSeq" id="WP_185082835.1">
    <property type="nucleotide sequence ID" value="NZ_JACHJB010000001.1"/>
</dbReference>
<dbReference type="EMBL" id="JACHJB010000001">
    <property type="protein sequence ID" value="MBB6344761.1"/>
    <property type="molecule type" value="Genomic_DNA"/>
</dbReference>
<keyword evidence="3" id="KW-1185">Reference proteome</keyword>
<dbReference type="Proteomes" id="UP000583800">
    <property type="component" value="Unassembled WGS sequence"/>
</dbReference>
<evidence type="ECO:0000313" key="3">
    <source>
        <dbReference type="Proteomes" id="UP000583800"/>
    </source>
</evidence>
<evidence type="ECO:0000313" key="2">
    <source>
        <dbReference type="EMBL" id="MBB6344761.1"/>
    </source>
</evidence>
<dbReference type="AlphaFoldDB" id="A0A7X0BZ14"/>
<proteinExistence type="predicted"/>
<feature type="region of interest" description="Disordered" evidence="1">
    <location>
        <begin position="1"/>
        <end position="68"/>
    </location>
</feature>
<organism evidence="2 3">
    <name type="scientific">Nonomuraea muscovyensis</name>
    <dbReference type="NCBI Taxonomy" id="1124761"/>
    <lineage>
        <taxon>Bacteria</taxon>
        <taxon>Bacillati</taxon>
        <taxon>Actinomycetota</taxon>
        <taxon>Actinomycetes</taxon>
        <taxon>Streptosporangiales</taxon>
        <taxon>Streptosporangiaceae</taxon>
        <taxon>Nonomuraea</taxon>
    </lineage>
</organism>
<gene>
    <name evidence="2" type="ORF">FHU36_001270</name>
</gene>
<evidence type="ECO:0000256" key="1">
    <source>
        <dbReference type="SAM" id="MobiDB-lite"/>
    </source>
</evidence>
<protein>
    <submittedName>
        <fullName evidence="2">Uncharacterized protein</fullName>
    </submittedName>
</protein>
<accession>A0A7X0BZ14</accession>
<reference evidence="2 3" key="1">
    <citation type="submission" date="2020-08" db="EMBL/GenBank/DDBJ databases">
        <title>Sequencing the genomes of 1000 actinobacteria strains.</title>
        <authorList>
            <person name="Klenk H.-P."/>
        </authorList>
    </citation>
    <scope>NUCLEOTIDE SEQUENCE [LARGE SCALE GENOMIC DNA]</scope>
    <source>
        <strain evidence="2 3">DSM 45913</strain>
    </source>
</reference>